<feature type="region of interest" description="Disordered" evidence="1">
    <location>
        <begin position="1"/>
        <end position="41"/>
    </location>
</feature>
<proteinExistence type="predicted"/>
<evidence type="ECO:0000313" key="2">
    <source>
        <dbReference type="EMBL" id="CDW75554.1"/>
    </source>
</evidence>
<dbReference type="Proteomes" id="UP000039865">
    <property type="component" value="Unassembled WGS sequence"/>
</dbReference>
<dbReference type="GO" id="GO:0051959">
    <property type="term" value="F:dynein light intermediate chain binding"/>
    <property type="evidence" value="ECO:0007669"/>
    <property type="project" value="InterPro"/>
</dbReference>
<dbReference type="Gene3D" id="1.20.920.60">
    <property type="match status" value="2"/>
</dbReference>
<dbReference type="EMBL" id="CCKQ01004398">
    <property type="protein sequence ID" value="CDW75554.1"/>
    <property type="molecule type" value="Genomic_DNA"/>
</dbReference>
<evidence type="ECO:0000313" key="3">
    <source>
        <dbReference type="Proteomes" id="UP000039865"/>
    </source>
</evidence>
<dbReference type="PANTHER" id="PTHR22878">
    <property type="entry name" value="DYNEIN HEAVY CHAIN 6, AXONEMAL-LIKE-RELATED"/>
    <property type="match status" value="1"/>
</dbReference>
<protein>
    <submittedName>
        <fullName evidence="2">Uncharacterized protein</fullName>
    </submittedName>
</protein>
<gene>
    <name evidence="2" type="primary">Contig8440.g8998</name>
    <name evidence="2" type="ORF">STYLEM_4544</name>
</gene>
<name>A0A078A473_STYLE</name>
<keyword evidence="3" id="KW-1185">Reference proteome</keyword>
<dbReference type="GO" id="GO:0007018">
    <property type="term" value="P:microtubule-based movement"/>
    <property type="evidence" value="ECO:0007669"/>
    <property type="project" value="InterPro"/>
</dbReference>
<dbReference type="GO" id="GO:0045505">
    <property type="term" value="F:dynein intermediate chain binding"/>
    <property type="evidence" value="ECO:0007669"/>
    <property type="project" value="InterPro"/>
</dbReference>
<dbReference type="InterPro" id="IPR026983">
    <property type="entry name" value="DHC"/>
</dbReference>
<dbReference type="GO" id="GO:0030286">
    <property type="term" value="C:dynein complex"/>
    <property type="evidence" value="ECO:0007669"/>
    <property type="project" value="InterPro"/>
</dbReference>
<organism evidence="2 3">
    <name type="scientific">Stylonychia lemnae</name>
    <name type="common">Ciliate</name>
    <dbReference type="NCBI Taxonomy" id="5949"/>
    <lineage>
        <taxon>Eukaryota</taxon>
        <taxon>Sar</taxon>
        <taxon>Alveolata</taxon>
        <taxon>Ciliophora</taxon>
        <taxon>Intramacronucleata</taxon>
        <taxon>Spirotrichea</taxon>
        <taxon>Stichotrichia</taxon>
        <taxon>Sporadotrichida</taxon>
        <taxon>Oxytrichidae</taxon>
        <taxon>Stylonychinae</taxon>
        <taxon>Stylonychia</taxon>
    </lineage>
</organism>
<dbReference type="InParanoid" id="A0A078A473"/>
<sequence length="1155" mass="135142">MYAEKILDKRKQEREKKQQEITQKQYAYKGGSKPSDLYKSQIDKTQDENLRSINNQIIEEVSEDGATSNSGNYSYLYDSVVSRGKYKSQSASNKRNKGQKVNEYQMLQHKKNVRSAVNEQFIFTLYEFFSTKQLVTKLRPLNSFFNQTAKSYLPTRLQQEAEFINAFLEENDEINQKFLRIVDTQIPIAKKNWLFFDFQDVLNNLSLISKEDVTNLKFFLKGSSFSTSVDVCLAPICLLFGIRDDRVKQANGEVKSMWHKQAFKLVSQNHFYKNICNYEKDSIREEAFLEVFEYLNRDELEIDRVRIVNQALCKFIEWARYLVSYHVLVHPYKLRNPQTVLPGTDVYFFLQTIDSFMDQFYQLKSYLIRLQVLPKDTNFAFNLSHVKFIKREKVCSMIKLDSNIIDVVLCNLGTTEAAKMSQINRKFRFYVANHWDMRLTYQVLEVECLKTNNFELLNKKVPLLYEGGFFSPYIKMLDRILIQEKCFLSKYHLDEIKSIIKPNKNLSQYVQAFCKLVGIKPIRKGLPNGSLEIDYFTPFQQVVKGNKLQTFLNNFNKLTIRGELLQQANSFITVMLRQTSLAQAKQHSLGLFQLLLWTISVVTMNKLINPLNFTTSEYVKRRFSNQFEEIQVIEHIYQALESWRFTYNVKLVNIASYVQSQKQNPQIFIETKFLNQNQNQSIENIALTAKNMIKEIEEIQGFSILNRTAMNDQEELNESIYHQVTQEIPQQARPAFFEKVLLDFYQTYFTLELEYSIVGDPFGTNDISGLDFFNKQIQPQIQTFKSITFKNKTNILSTLDCHIKSTFISNQLNTLSFGSFVQSQKARTVLIDQNILESTLFDYNSVEQVILIYAKLNSQFRQAALNHLSIRILYMQEETRRFEEAFEEVIISIRQKRDNFQKDFEQVSGLQNPCKERALKLLQTINNKDISNLRKVSKPTPSYDFFVAPLLVLFDKQPRRISTADGKTTISHWQVAFKLLSDNFCQKLRDFQLEGMTQDKFNKFSSLILSINNNSGPRYTVNAANKINPALGNLVSWILGVYEFHRFLRVYSISSLDEKIILNKNEVKFAKKMDELILRNLRVMRFIQEKTGINPLVQNQITTMNERTDSSSIENYNLYSQCDVDSSEGNQQLYTLSSNQIQSFDNQSHVLRERN</sequence>
<accession>A0A078A473</accession>
<feature type="compositionally biased region" description="Basic and acidic residues" evidence="1">
    <location>
        <begin position="1"/>
        <end position="19"/>
    </location>
</feature>
<evidence type="ECO:0000256" key="1">
    <source>
        <dbReference type="SAM" id="MobiDB-lite"/>
    </source>
</evidence>
<reference evidence="2 3" key="1">
    <citation type="submission" date="2014-06" db="EMBL/GenBank/DDBJ databases">
        <authorList>
            <person name="Swart Estienne"/>
        </authorList>
    </citation>
    <scope>NUCLEOTIDE SEQUENCE [LARGE SCALE GENOMIC DNA]</scope>
    <source>
        <strain evidence="2 3">130c</strain>
    </source>
</reference>
<dbReference type="AlphaFoldDB" id="A0A078A473"/>
<dbReference type="OrthoDB" id="424310at2759"/>